<dbReference type="EMBL" id="JBHSGR010000001">
    <property type="protein sequence ID" value="MFC4691947.1"/>
    <property type="molecule type" value="Genomic_DNA"/>
</dbReference>
<evidence type="ECO:0000259" key="4">
    <source>
        <dbReference type="PROSITE" id="PS50949"/>
    </source>
</evidence>
<dbReference type="PANTHER" id="PTHR43537">
    <property type="entry name" value="TRANSCRIPTIONAL REGULATOR, GNTR FAMILY"/>
    <property type="match status" value="1"/>
</dbReference>
<comment type="caution">
    <text evidence="5">The sequence shown here is derived from an EMBL/GenBank/DDBJ whole genome shotgun (WGS) entry which is preliminary data.</text>
</comment>
<dbReference type="InterPro" id="IPR036388">
    <property type="entry name" value="WH-like_DNA-bd_sf"/>
</dbReference>
<evidence type="ECO:0000256" key="1">
    <source>
        <dbReference type="ARBA" id="ARBA00023015"/>
    </source>
</evidence>
<dbReference type="PRINTS" id="PR00035">
    <property type="entry name" value="HTHGNTR"/>
</dbReference>
<keyword evidence="2" id="KW-0238">DNA-binding</keyword>
<dbReference type="Gene3D" id="1.20.120.530">
    <property type="entry name" value="GntR ligand-binding domain-like"/>
    <property type="match status" value="1"/>
</dbReference>
<dbReference type="InterPro" id="IPR000524">
    <property type="entry name" value="Tscrpt_reg_HTH_GntR"/>
</dbReference>
<sequence>MRTDLLSTLTRRVLFAPLADQGRADVVAVRLRTAITLGVLAEGEQLPAEADLAAQFNISPVTLREALTQLRDQGLVTTKRGRGGGTVVTAGRPDQLRAAAEQARPLSGLDLRDLADWRRAVAAESAALAARRASAENVALLERGSDRLSTAGDEVEARRADSRFLIELAAAAQSVRLSTSMIGLQVEYAPLLTLAYVDTGVRSTVSQLFEATVRAVRDAEPDVARGCVVRAVDHVAGRVAELRTRGWAV</sequence>
<dbReference type="PROSITE" id="PS50949">
    <property type="entry name" value="HTH_GNTR"/>
    <property type="match status" value="1"/>
</dbReference>
<evidence type="ECO:0000256" key="2">
    <source>
        <dbReference type="ARBA" id="ARBA00023125"/>
    </source>
</evidence>
<dbReference type="InterPro" id="IPR011711">
    <property type="entry name" value="GntR_C"/>
</dbReference>
<dbReference type="SMART" id="SM00345">
    <property type="entry name" value="HTH_GNTR"/>
    <property type="match status" value="1"/>
</dbReference>
<organism evidence="5 6">
    <name type="scientific">Geodermatophilus arenarius</name>
    <dbReference type="NCBI Taxonomy" id="1137990"/>
    <lineage>
        <taxon>Bacteria</taxon>
        <taxon>Bacillati</taxon>
        <taxon>Actinomycetota</taxon>
        <taxon>Actinomycetes</taxon>
        <taxon>Geodermatophilales</taxon>
        <taxon>Geodermatophilaceae</taxon>
        <taxon>Geodermatophilus</taxon>
    </lineage>
</organism>
<keyword evidence="6" id="KW-1185">Reference proteome</keyword>
<dbReference type="Pfam" id="PF00392">
    <property type="entry name" value="GntR"/>
    <property type="match status" value="1"/>
</dbReference>
<proteinExistence type="predicted"/>
<dbReference type="RefSeq" id="WP_387985168.1">
    <property type="nucleotide sequence ID" value="NZ_JBHSGR010000001.1"/>
</dbReference>
<dbReference type="SUPFAM" id="SSF48008">
    <property type="entry name" value="GntR ligand-binding domain-like"/>
    <property type="match status" value="1"/>
</dbReference>
<name>A0ABV9LDK0_9ACTN</name>
<dbReference type="SUPFAM" id="SSF46785">
    <property type="entry name" value="Winged helix' DNA-binding domain"/>
    <property type="match status" value="1"/>
</dbReference>
<dbReference type="CDD" id="cd07377">
    <property type="entry name" value="WHTH_GntR"/>
    <property type="match status" value="1"/>
</dbReference>
<dbReference type="InterPro" id="IPR008920">
    <property type="entry name" value="TF_FadR/GntR_C"/>
</dbReference>
<dbReference type="Pfam" id="PF07729">
    <property type="entry name" value="FCD"/>
    <property type="match status" value="1"/>
</dbReference>
<keyword evidence="1" id="KW-0805">Transcription regulation</keyword>
<dbReference type="Proteomes" id="UP001596025">
    <property type="component" value="Unassembled WGS sequence"/>
</dbReference>
<keyword evidence="3" id="KW-0804">Transcription</keyword>
<reference evidence="6" key="1">
    <citation type="journal article" date="2019" name="Int. J. Syst. Evol. Microbiol.">
        <title>The Global Catalogue of Microorganisms (GCM) 10K type strain sequencing project: providing services to taxonomists for standard genome sequencing and annotation.</title>
        <authorList>
            <consortium name="The Broad Institute Genomics Platform"/>
            <consortium name="The Broad Institute Genome Sequencing Center for Infectious Disease"/>
            <person name="Wu L."/>
            <person name="Ma J."/>
        </authorList>
    </citation>
    <scope>NUCLEOTIDE SEQUENCE [LARGE SCALE GENOMIC DNA]</scope>
    <source>
        <strain evidence="6">CCUG 62763</strain>
    </source>
</reference>
<evidence type="ECO:0000256" key="3">
    <source>
        <dbReference type="ARBA" id="ARBA00023163"/>
    </source>
</evidence>
<evidence type="ECO:0000313" key="5">
    <source>
        <dbReference type="EMBL" id="MFC4691947.1"/>
    </source>
</evidence>
<evidence type="ECO:0000313" key="6">
    <source>
        <dbReference type="Proteomes" id="UP001596025"/>
    </source>
</evidence>
<gene>
    <name evidence="5" type="ORF">ACFO3M_00940</name>
</gene>
<protein>
    <submittedName>
        <fullName evidence="5">FadR/GntR family transcriptional regulator</fullName>
    </submittedName>
</protein>
<dbReference type="InterPro" id="IPR036390">
    <property type="entry name" value="WH_DNA-bd_sf"/>
</dbReference>
<feature type="domain" description="HTH gntR-type" evidence="4">
    <location>
        <begin position="21"/>
        <end position="91"/>
    </location>
</feature>
<dbReference type="PANTHER" id="PTHR43537:SF5">
    <property type="entry name" value="UXU OPERON TRANSCRIPTIONAL REGULATOR"/>
    <property type="match status" value="1"/>
</dbReference>
<dbReference type="Gene3D" id="1.10.10.10">
    <property type="entry name" value="Winged helix-like DNA-binding domain superfamily/Winged helix DNA-binding domain"/>
    <property type="match status" value="1"/>
</dbReference>
<accession>A0ABV9LDK0</accession>